<dbReference type="Pfam" id="PF20250">
    <property type="entry name" value="FapA_N"/>
    <property type="match status" value="1"/>
</dbReference>
<evidence type="ECO:0000259" key="1">
    <source>
        <dbReference type="SMART" id="SM01245"/>
    </source>
</evidence>
<dbReference type="InterPro" id="IPR005646">
    <property type="entry name" value="FapA"/>
</dbReference>
<sequence>MQSIVSKGKNINEAIDLGLSLLETSKKNVNIEIIQYEAKGFLGIRSKEAIVKLTKLNPGAQEVLEERGLLDNFELLEEAIAEIPDEKVSFNNEPLQRSVQKETTDDLSGKVWVEDGRLYCKASPEHFPMITVPKGIQVIKNNQVEKKGTLIVSEKDTFELKVESETKETKWDVSMDSQKVKVLLHVEPGYRLMRSIPDIEPDKHIKLSINEVKEIDNSLSYSKVIHKLENLRVKHGFNQDEIVKALETTEAGTFEIATGIHAKQGKDGWIEMKVNTDMKVGPKEQEDGSVDFRETRAIPTVERGQVIAIIHPPTPGQHGYTVTNEPLPAKQTFPIQLKLGKGVDLVDDKIVSTDHGRPHIEKRGQLVKASIMPKLTHSGDVDISSGNIHFIGDVEVLGRVEEGMTIEAEGDITIRKEVNRSTLTSSGAIIADGNIVNSEISAGKNNMLIAELGHILGILHQHIENMVTVINQLTHAPAFKNNDVSVGGIQPLIRILMERKFKSFPPLAKKYVEVVRKGEEYLDDDEWRNISVHLNQLFLSISNELVTVDKIIELSAKMKELHELSKTPVEPDSYIVAPSVSNSRLYCSGNVEITGQGCVNTKIHAGGTLSIRGIIRGGEVYGRLGATINEVGSEVGTPTVIAVPYDQEIQIGKALEGTTIKIGNIKHVFTEVKYHVHAFLDKEERIVFK</sequence>
<evidence type="ECO:0000313" key="3">
    <source>
        <dbReference type="Proteomes" id="UP001139150"/>
    </source>
</evidence>
<protein>
    <submittedName>
        <fullName evidence="2">FapA family protein</fullName>
    </submittedName>
</protein>
<dbReference type="Proteomes" id="UP001139150">
    <property type="component" value="Unassembled WGS sequence"/>
</dbReference>
<dbReference type="AlphaFoldDB" id="A0A9X2CPX4"/>
<dbReference type="SMART" id="SM01245">
    <property type="entry name" value="Jag_N"/>
    <property type="match status" value="1"/>
</dbReference>
<dbReference type="Pfam" id="PF14804">
    <property type="entry name" value="Jag_N"/>
    <property type="match status" value="1"/>
</dbReference>
<gene>
    <name evidence="2" type="ORF">MF646_06205</name>
</gene>
<evidence type="ECO:0000313" key="2">
    <source>
        <dbReference type="EMBL" id="MCL7746712.1"/>
    </source>
</evidence>
<organism evidence="2 3">
    <name type="scientific">Halalkalibacter alkaliphilus</name>
    <dbReference type="NCBI Taxonomy" id="2917993"/>
    <lineage>
        <taxon>Bacteria</taxon>
        <taxon>Bacillati</taxon>
        <taxon>Bacillota</taxon>
        <taxon>Bacilli</taxon>
        <taxon>Bacillales</taxon>
        <taxon>Bacillaceae</taxon>
        <taxon>Halalkalibacter</taxon>
    </lineage>
</organism>
<accession>A0A9X2CPX4</accession>
<proteinExistence type="predicted"/>
<dbReference type="RefSeq" id="WP_250095627.1">
    <property type="nucleotide sequence ID" value="NZ_JAKRYL010000005.1"/>
</dbReference>
<dbReference type="Gene3D" id="3.30.30.80">
    <property type="entry name" value="probable RNA-binding protein from clostridium symbiosum atcc 14940"/>
    <property type="match status" value="1"/>
</dbReference>
<dbReference type="InterPro" id="IPR046865">
    <property type="entry name" value="FapA_b_solenoid"/>
</dbReference>
<dbReference type="InterPro" id="IPR032782">
    <property type="entry name" value="KhpB_N"/>
</dbReference>
<keyword evidence="3" id="KW-1185">Reference proteome</keyword>
<name>A0A9X2CPX4_9BACI</name>
<dbReference type="PANTHER" id="PTHR38032">
    <property type="entry name" value="POLYMERASE-RELATED"/>
    <property type="match status" value="1"/>
</dbReference>
<dbReference type="InterPro" id="IPR038247">
    <property type="entry name" value="Jag_N_dom_sf"/>
</dbReference>
<reference evidence="2" key="1">
    <citation type="submission" date="2022-02" db="EMBL/GenBank/DDBJ databases">
        <title>Halalkalibacter sp. nov. isolated from Lonar Lake, India.</title>
        <authorList>
            <person name="Joshi A."/>
            <person name="Thite S."/>
            <person name="Lodha T."/>
        </authorList>
    </citation>
    <scope>NUCLEOTIDE SEQUENCE</scope>
    <source>
        <strain evidence="2">MEB205</strain>
    </source>
</reference>
<dbReference type="Pfam" id="PF03961">
    <property type="entry name" value="FapA"/>
    <property type="match status" value="1"/>
</dbReference>
<dbReference type="EMBL" id="JAKRYL010000005">
    <property type="protein sequence ID" value="MCL7746712.1"/>
    <property type="molecule type" value="Genomic_DNA"/>
</dbReference>
<comment type="caution">
    <text evidence="2">The sequence shown here is derived from an EMBL/GenBank/DDBJ whole genome shotgun (WGS) entry which is preliminary data.</text>
</comment>
<dbReference type="PANTHER" id="PTHR38032:SF1">
    <property type="entry name" value="RNA-BINDING PROTEIN KHPB N-TERMINAL DOMAIN-CONTAINING PROTEIN"/>
    <property type="match status" value="1"/>
</dbReference>
<feature type="domain" description="RNA-binding protein KhpB N-terminal" evidence="1">
    <location>
        <begin position="5"/>
        <end position="56"/>
    </location>
</feature>
<dbReference type="InterPro" id="IPR046866">
    <property type="entry name" value="FapA_N"/>
</dbReference>